<proteinExistence type="predicted"/>
<evidence type="ECO:0000313" key="1">
    <source>
        <dbReference type="EMBL" id="EOZ99298.1"/>
    </source>
</evidence>
<dbReference type="AlphaFoldDB" id="S2EAE2"/>
<reference evidence="1 2" key="1">
    <citation type="journal article" date="2013" name="Genome Announc.">
        <title>Draft Genome Sequence of Indibacter alkaliphilus Strain LW1T, Isolated from Lonar Lake, a Haloalkaline Lake in the Buldana District of Maharashtra, India.</title>
        <authorList>
            <person name="Singh A."/>
            <person name="Kumar Jangir P."/>
            <person name="Sharma R."/>
            <person name="Singh A."/>
            <person name="Kumar Pinnaka A."/>
            <person name="Shivaji S."/>
        </authorList>
    </citation>
    <scope>NUCLEOTIDE SEQUENCE [LARGE SCALE GENOMIC DNA]</scope>
    <source>
        <strain evidence="2">CCUG 57479 / KCTC 22604 / LW1</strain>
    </source>
</reference>
<dbReference type="Proteomes" id="UP000006073">
    <property type="component" value="Unassembled WGS sequence"/>
</dbReference>
<keyword evidence="2" id="KW-1185">Reference proteome</keyword>
<evidence type="ECO:0000313" key="2">
    <source>
        <dbReference type="Proteomes" id="UP000006073"/>
    </source>
</evidence>
<gene>
    <name evidence="1" type="ORF">A33Q_0676</name>
</gene>
<sequence length="47" mass="5366">MEPSKPSVPKTKILTTNRTIKNKMGNRASRMLGTFRLVAINYFLEVI</sequence>
<protein>
    <submittedName>
        <fullName evidence="1">Uncharacterized protein</fullName>
    </submittedName>
</protein>
<dbReference type="EMBL" id="ALWO02000014">
    <property type="protein sequence ID" value="EOZ99298.1"/>
    <property type="molecule type" value="Genomic_DNA"/>
</dbReference>
<name>S2EAE2_INDAL</name>
<accession>S2EAE2</accession>
<comment type="caution">
    <text evidence="1">The sequence shown here is derived from an EMBL/GenBank/DDBJ whole genome shotgun (WGS) entry which is preliminary data.</text>
</comment>
<organism evidence="1 2">
    <name type="scientific">Indibacter alkaliphilus (strain CCUG 57479 / KCTC 22604 / LW1)</name>
    <dbReference type="NCBI Taxonomy" id="1189612"/>
    <lineage>
        <taxon>Bacteria</taxon>
        <taxon>Pseudomonadati</taxon>
        <taxon>Bacteroidota</taxon>
        <taxon>Cytophagia</taxon>
        <taxon>Cytophagales</taxon>
        <taxon>Cyclobacteriaceae</taxon>
    </lineage>
</organism>